<accession>A0A1C0ZU21</accession>
<dbReference type="PANTHER" id="PTHR34472">
    <property type="entry name" value="SULFUR CARRIER PROTEIN THIS"/>
    <property type="match status" value="1"/>
</dbReference>
<proteinExistence type="predicted"/>
<dbReference type="EMBL" id="LYPC01000028">
    <property type="protein sequence ID" value="OCT11577.1"/>
    <property type="molecule type" value="Genomic_DNA"/>
</dbReference>
<organism evidence="1 2">
    <name type="scientific">Paenibacillus pectinilyticus</name>
    <dbReference type="NCBI Taxonomy" id="512399"/>
    <lineage>
        <taxon>Bacteria</taxon>
        <taxon>Bacillati</taxon>
        <taxon>Bacillota</taxon>
        <taxon>Bacilli</taxon>
        <taxon>Bacillales</taxon>
        <taxon>Paenibacillaceae</taxon>
        <taxon>Paenibacillus</taxon>
    </lineage>
</organism>
<evidence type="ECO:0000313" key="1">
    <source>
        <dbReference type="EMBL" id="OCT11577.1"/>
    </source>
</evidence>
<dbReference type="PANTHER" id="PTHR34472:SF1">
    <property type="entry name" value="SULFUR CARRIER PROTEIN THIS"/>
    <property type="match status" value="1"/>
</dbReference>
<dbReference type="CDD" id="cd00565">
    <property type="entry name" value="Ubl_ThiS"/>
    <property type="match status" value="1"/>
</dbReference>
<dbReference type="STRING" id="512399.A8709_06155"/>
<dbReference type="InterPro" id="IPR003749">
    <property type="entry name" value="ThiS/MoaD-like"/>
</dbReference>
<reference evidence="2" key="1">
    <citation type="submission" date="2016-05" db="EMBL/GenBank/DDBJ databases">
        <title>Paenibacillus oryzae. sp. nov., isolated from the rice root.</title>
        <authorList>
            <person name="Zhang J."/>
            <person name="Zhang X."/>
        </authorList>
    </citation>
    <scope>NUCLEOTIDE SEQUENCE [LARGE SCALE GENOMIC DNA]</scope>
    <source>
        <strain evidence="2">KCTC13222</strain>
    </source>
</reference>
<dbReference type="Gene3D" id="3.10.20.30">
    <property type="match status" value="1"/>
</dbReference>
<dbReference type="Proteomes" id="UP000093309">
    <property type="component" value="Unassembled WGS sequence"/>
</dbReference>
<dbReference type="OrthoDB" id="9798559at2"/>
<dbReference type="InterPro" id="IPR012675">
    <property type="entry name" value="Beta-grasp_dom_sf"/>
</dbReference>
<dbReference type="InterPro" id="IPR016155">
    <property type="entry name" value="Mopterin_synth/thiamin_S_b"/>
</dbReference>
<dbReference type="InterPro" id="IPR010035">
    <property type="entry name" value="Thi_S"/>
</dbReference>
<keyword evidence="2" id="KW-1185">Reference proteome</keyword>
<sequence length="67" mass="7387">MKLHINGEQVDVPETIRTVEELLAHFDLSDKMLVVEHNAAILHKENHAGAKLAEGHQIEIVHFVGGG</sequence>
<comment type="caution">
    <text evidence="1">The sequence shown here is derived from an EMBL/GenBank/DDBJ whole genome shotgun (WGS) entry which is preliminary data.</text>
</comment>
<dbReference type="NCBIfam" id="TIGR01683">
    <property type="entry name" value="thiS"/>
    <property type="match status" value="1"/>
</dbReference>
<protein>
    <submittedName>
        <fullName evidence="1">Thiamine biosynthesis protein ThiS</fullName>
    </submittedName>
</protein>
<dbReference type="SUPFAM" id="SSF54285">
    <property type="entry name" value="MoaD/ThiS"/>
    <property type="match status" value="1"/>
</dbReference>
<dbReference type="Pfam" id="PF02597">
    <property type="entry name" value="ThiS"/>
    <property type="match status" value="1"/>
</dbReference>
<name>A0A1C0ZU21_9BACL</name>
<dbReference type="AlphaFoldDB" id="A0A1C0ZU21"/>
<evidence type="ECO:0000313" key="2">
    <source>
        <dbReference type="Proteomes" id="UP000093309"/>
    </source>
</evidence>
<gene>
    <name evidence="1" type="ORF">A8709_06155</name>
</gene>